<dbReference type="Gene3D" id="2.60.40.10">
    <property type="entry name" value="Immunoglobulins"/>
    <property type="match status" value="2"/>
</dbReference>
<dbReference type="GeneID" id="106534290"/>
<evidence type="ECO:0000256" key="1">
    <source>
        <dbReference type="SAM" id="MobiDB-lite"/>
    </source>
</evidence>
<dbReference type="InterPro" id="IPR015373">
    <property type="entry name" value="Interferon/interleukin_rcp_dom"/>
</dbReference>
<dbReference type="PANTHER" id="PTHR20859">
    <property type="entry name" value="INTERFERON/INTERLEUKIN RECEPTOR"/>
    <property type="match status" value="1"/>
</dbReference>
<dbReference type="Pfam" id="PF09294">
    <property type="entry name" value="Interfer-bind"/>
    <property type="match status" value="1"/>
</dbReference>
<dbReference type="Pfam" id="PF01108">
    <property type="entry name" value="Tissue_fac"/>
    <property type="match status" value="1"/>
</dbReference>
<dbReference type="PANTHER" id="PTHR20859:SF48">
    <property type="entry name" value="INTERLEUKIN-20 RECEPTOR SUBUNIT BETA"/>
    <property type="match status" value="1"/>
</dbReference>
<reference evidence="6" key="1">
    <citation type="submission" date="2025-08" db="UniProtKB">
        <authorList>
            <consortium name="RefSeq"/>
        </authorList>
    </citation>
    <scope>IDENTIFICATION</scope>
</reference>
<dbReference type="STRING" id="52670.A0A2I4D282"/>
<dbReference type="SUPFAM" id="SSF49265">
    <property type="entry name" value="Fibronectin type III"/>
    <property type="match status" value="2"/>
</dbReference>
<gene>
    <name evidence="6" type="primary">LOC106534290</name>
</gene>
<proteinExistence type="predicted"/>
<dbReference type="AlphaFoldDB" id="A0A2I4D282"/>
<keyword evidence="2" id="KW-0472">Membrane</keyword>
<evidence type="ECO:0000256" key="2">
    <source>
        <dbReference type="SAM" id="Phobius"/>
    </source>
</evidence>
<keyword evidence="6" id="KW-0675">Receptor</keyword>
<dbReference type="GO" id="GO:0042015">
    <property type="term" value="F:interleukin-20 binding"/>
    <property type="evidence" value="ECO:0007669"/>
    <property type="project" value="TreeGrafter"/>
</dbReference>
<feature type="region of interest" description="Disordered" evidence="1">
    <location>
        <begin position="291"/>
        <end position="311"/>
    </location>
</feature>
<keyword evidence="2" id="KW-0812">Transmembrane</keyword>
<name>A0A2I4D282_AUSLI</name>
<accession>A0A2I4D282</accession>
<dbReference type="RefSeq" id="XP_013886329.1">
    <property type="nucleotide sequence ID" value="XM_014030875.1"/>
</dbReference>
<protein>
    <submittedName>
        <fullName evidence="6">Interleukin-20 receptor subunit beta</fullName>
    </submittedName>
</protein>
<dbReference type="InterPro" id="IPR013783">
    <property type="entry name" value="Ig-like_fold"/>
</dbReference>
<dbReference type="Proteomes" id="UP000192220">
    <property type="component" value="Unplaced"/>
</dbReference>
<dbReference type="InParanoid" id="A0A2I4D282"/>
<evidence type="ECO:0000313" key="5">
    <source>
        <dbReference type="Proteomes" id="UP000192220"/>
    </source>
</evidence>
<dbReference type="InterPro" id="IPR036116">
    <property type="entry name" value="FN3_sf"/>
</dbReference>
<keyword evidence="5" id="KW-1185">Reference proteome</keyword>
<evidence type="ECO:0000259" key="3">
    <source>
        <dbReference type="Pfam" id="PF01108"/>
    </source>
</evidence>
<feature type="region of interest" description="Disordered" evidence="1">
    <location>
        <begin position="350"/>
        <end position="415"/>
    </location>
</feature>
<sequence length="415" mass="45878">MESFNMKHVLRWTPLKTSCNTTVLYSVQYQGDFERLISDTWLSAPECQQVPVPQCDLTLDLRSDSDYILGVRAECGSQLSNWSNVLFNRRNTTLMPPDIQVLMTGDALQVSIKKPPTSSGRVTVWRRDQEQQPVTHNMADEQEVLHIASLQEGAEYCVKAQVVLHTGEQSDFTDTHCVVITGPGAPAWKKPTMVTLAVVAMLSLLVALFWFIGHCRPDSCRKFFEKVPLPSSLVQLWKIDTRVIVPPTEPNPQEKTSRLQISQNLTDFNSSGFVLVQMDQQDQETELVKTFSQTETAGSKKLVPAEGTGSEHEVLLPPVLKNHPSTHSLDPPGSVQDREELWLLSSGSELSDWVHSGPDTGPPEDPAETNHTNSRPESGPADGPSRSYRKQGSERTGPGGGPGTNLLTSRTVTKL</sequence>
<dbReference type="InterPro" id="IPR050650">
    <property type="entry name" value="Type-II_Cytokine-TF_Rcpt"/>
</dbReference>
<evidence type="ECO:0000259" key="4">
    <source>
        <dbReference type="Pfam" id="PF09294"/>
    </source>
</evidence>
<dbReference type="InterPro" id="IPR003961">
    <property type="entry name" value="FN3_dom"/>
</dbReference>
<dbReference type="GO" id="GO:0005886">
    <property type="term" value="C:plasma membrane"/>
    <property type="evidence" value="ECO:0007669"/>
    <property type="project" value="TreeGrafter"/>
</dbReference>
<dbReference type="OrthoDB" id="8704831at2759"/>
<dbReference type="GO" id="GO:0004896">
    <property type="term" value="F:cytokine receptor activity"/>
    <property type="evidence" value="ECO:0007669"/>
    <property type="project" value="TreeGrafter"/>
</dbReference>
<feature type="domain" description="Fibronectin type-III" evidence="3">
    <location>
        <begin position="1"/>
        <end position="82"/>
    </location>
</feature>
<keyword evidence="2" id="KW-1133">Transmembrane helix</keyword>
<dbReference type="FunCoup" id="A0A2I4D282">
    <property type="interactions" value="524"/>
</dbReference>
<feature type="transmembrane region" description="Helical" evidence="2">
    <location>
        <begin position="193"/>
        <end position="212"/>
    </location>
</feature>
<evidence type="ECO:0000313" key="6">
    <source>
        <dbReference type="RefSeq" id="XP_013886329.1"/>
    </source>
</evidence>
<feature type="compositionally biased region" description="Polar residues" evidence="1">
    <location>
        <begin position="405"/>
        <end position="415"/>
    </location>
</feature>
<feature type="domain" description="Interferon/interleukin receptor" evidence="4">
    <location>
        <begin position="92"/>
        <end position="179"/>
    </location>
</feature>
<organism evidence="5 6">
    <name type="scientific">Austrofundulus limnaeus</name>
    <name type="common">Annual killifish</name>
    <dbReference type="NCBI Taxonomy" id="52670"/>
    <lineage>
        <taxon>Eukaryota</taxon>
        <taxon>Metazoa</taxon>
        <taxon>Chordata</taxon>
        <taxon>Craniata</taxon>
        <taxon>Vertebrata</taxon>
        <taxon>Euteleostomi</taxon>
        <taxon>Actinopterygii</taxon>
        <taxon>Neopterygii</taxon>
        <taxon>Teleostei</taxon>
        <taxon>Neoteleostei</taxon>
        <taxon>Acanthomorphata</taxon>
        <taxon>Ovalentaria</taxon>
        <taxon>Atherinomorphae</taxon>
        <taxon>Cyprinodontiformes</taxon>
        <taxon>Rivulidae</taxon>
        <taxon>Austrofundulus</taxon>
    </lineage>
</organism>
<dbReference type="KEGG" id="alim:106534290"/>